<name>A0A1F6PCJ4_9BACT</name>
<dbReference type="InterPro" id="IPR013025">
    <property type="entry name" value="Ribosomal_uL23-like"/>
</dbReference>
<dbReference type="AlphaFoldDB" id="A0A1F6PCJ4"/>
<dbReference type="GO" id="GO:1990904">
    <property type="term" value="C:ribonucleoprotein complex"/>
    <property type="evidence" value="ECO:0007669"/>
    <property type="project" value="UniProtKB-KW"/>
</dbReference>
<evidence type="ECO:0000256" key="4">
    <source>
        <dbReference type="HAMAP-Rule" id="MF_01369"/>
    </source>
</evidence>
<proteinExistence type="inferred from homology"/>
<dbReference type="GO" id="GO:0005840">
    <property type="term" value="C:ribosome"/>
    <property type="evidence" value="ECO:0007669"/>
    <property type="project" value="UniProtKB-KW"/>
</dbReference>
<keyword evidence="4" id="KW-0694">RNA-binding</keyword>
<evidence type="ECO:0000313" key="5">
    <source>
        <dbReference type="EMBL" id="OGH93693.1"/>
    </source>
</evidence>
<dbReference type="Proteomes" id="UP000178254">
    <property type="component" value="Unassembled WGS sequence"/>
</dbReference>
<gene>
    <name evidence="4" type="primary">rplW</name>
    <name evidence="5" type="ORF">A2538_00575</name>
</gene>
<comment type="subunit">
    <text evidence="4">Part of the 50S ribosomal subunit. Contacts protein L29, and trigger factor when it is bound to the ribosome.</text>
</comment>
<dbReference type="GO" id="GO:0019843">
    <property type="term" value="F:rRNA binding"/>
    <property type="evidence" value="ECO:0007669"/>
    <property type="project" value="UniProtKB-UniRule"/>
</dbReference>
<dbReference type="STRING" id="1798709.A2538_00575"/>
<dbReference type="HAMAP" id="MF_01369_B">
    <property type="entry name" value="Ribosomal_uL23_B"/>
    <property type="match status" value="1"/>
</dbReference>
<reference evidence="5 6" key="1">
    <citation type="journal article" date="2016" name="Nat. Commun.">
        <title>Thousands of microbial genomes shed light on interconnected biogeochemical processes in an aquifer system.</title>
        <authorList>
            <person name="Anantharaman K."/>
            <person name="Brown C.T."/>
            <person name="Hug L.A."/>
            <person name="Sharon I."/>
            <person name="Castelle C.J."/>
            <person name="Probst A.J."/>
            <person name="Thomas B.C."/>
            <person name="Singh A."/>
            <person name="Wilkins M.J."/>
            <person name="Karaoz U."/>
            <person name="Brodie E.L."/>
            <person name="Williams K.H."/>
            <person name="Hubbard S.S."/>
            <person name="Banfield J.F."/>
        </authorList>
    </citation>
    <scope>NUCLEOTIDE SEQUENCE [LARGE SCALE GENOMIC DNA]</scope>
</reference>
<dbReference type="SUPFAM" id="SSF54189">
    <property type="entry name" value="Ribosomal proteins S24e, L23 and L15e"/>
    <property type="match status" value="1"/>
</dbReference>
<evidence type="ECO:0000256" key="3">
    <source>
        <dbReference type="ARBA" id="ARBA00023274"/>
    </source>
</evidence>
<dbReference type="EMBL" id="MFRE01000023">
    <property type="protein sequence ID" value="OGH93693.1"/>
    <property type="molecule type" value="Genomic_DNA"/>
</dbReference>
<comment type="caution">
    <text evidence="5">The sequence shown here is derived from an EMBL/GenBank/DDBJ whole genome shotgun (WGS) entry which is preliminary data.</text>
</comment>
<organism evidence="5 6">
    <name type="scientific">Candidatus Magasanikbacteria bacterium RIFOXYD2_FULL_41_14</name>
    <dbReference type="NCBI Taxonomy" id="1798709"/>
    <lineage>
        <taxon>Bacteria</taxon>
        <taxon>Candidatus Magasanikiibacteriota</taxon>
    </lineage>
</organism>
<keyword evidence="3 4" id="KW-0687">Ribonucleoprotein</keyword>
<dbReference type="Gene3D" id="3.30.70.330">
    <property type="match status" value="1"/>
</dbReference>
<dbReference type="GO" id="GO:0003735">
    <property type="term" value="F:structural constituent of ribosome"/>
    <property type="evidence" value="ECO:0007669"/>
    <property type="project" value="InterPro"/>
</dbReference>
<evidence type="ECO:0000256" key="2">
    <source>
        <dbReference type="ARBA" id="ARBA00022980"/>
    </source>
</evidence>
<dbReference type="InterPro" id="IPR012677">
    <property type="entry name" value="Nucleotide-bd_a/b_plait_sf"/>
</dbReference>
<evidence type="ECO:0000256" key="1">
    <source>
        <dbReference type="ARBA" id="ARBA00006700"/>
    </source>
</evidence>
<protein>
    <recommendedName>
        <fullName evidence="4">Large ribosomal subunit protein uL23</fullName>
    </recommendedName>
</protein>
<keyword evidence="2 4" id="KW-0689">Ribosomal protein</keyword>
<keyword evidence="4" id="KW-0699">rRNA-binding</keyword>
<dbReference type="Pfam" id="PF00276">
    <property type="entry name" value="Ribosomal_L23"/>
    <property type="match status" value="1"/>
</dbReference>
<dbReference type="GO" id="GO:0006412">
    <property type="term" value="P:translation"/>
    <property type="evidence" value="ECO:0007669"/>
    <property type="project" value="UniProtKB-UniRule"/>
</dbReference>
<dbReference type="NCBIfam" id="NF004363">
    <property type="entry name" value="PRK05738.2-4"/>
    <property type="match status" value="1"/>
</dbReference>
<dbReference type="InterPro" id="IPR012678">
    <property type="entry name" value="Ribosomal_uL23/eL15/eS24_sf"/>
</dbReference>
<sequence length="99" mass="10973">MVKQSLIADKILVRPLITEKSAVAQGLNKYSFIVRRDSTKGQIKKAILEVYGVNPKSVNMINVSGRWVRFGRSFGRRSDYKKAVVTLPAGKSIAVHEGV</sequence>
<accession>A0A1F6PCJ4</accession>
<evidence type="ECO:0000313" key="6">
    <source>
        <dbReference type="Proteomes" id="UP000178254"/>
    </source>
</evidence>
<comment type="function">
    <text evidence="4">One of the early assembly proteins it binds 23S rRNA. One of the proteins that surrounds the polypeptide exit tunnel on the outside of the ribosome. Forms the main docking site for trigger factor binding to the ribosome.</text>
</comment>
<comment type="similarity">
    <text evidence="1 4">Belongs to the universal ribosomal protein uL23 family.</text>
</comment>